<evidence type="ECO:0000313" key="2">
    <source>
        <dbReference type="EMBL" id="PIL45678.1"/>
    </source>
</evidence>
<gene>
    <name evidence="2" type="ORF">CR105_06255</name>
</gene>
<organism evidence="2 3">
    <name type="scientific">Massilia eurypsychrophila</name>
    <dbReference type="NCBI Taxonomy" id="1485217"/>
    <lineage>
        <taxon>Bacteria</taxon>
        <taxon>Pseudomonadati</taxon>
        <taxon>Pseudomonadota</taxon>
        <taxon>Betaproteobacteria</taxon>
        <taxon>Burkholderiales</taxon>
        <taxon>Oxalobacteraceae</taxon>
        <taxon>Telluria group</taxon>
        <taxon>Massilia</taxon>
    </lineage>
</organism>
<dbReference type="EMBL" id="PDOC01000003">
    <property type="protein sequence ID" value="PIL45678.1"/>
    <property type="molecule type" value="Genomic_DNA"/>
</dbReference>
<dbReference type="Pfam" id="PF13115">
    <property type="entry name" value="YtkA"/>
    <property type="match status" value="1"/>
</dbReference>
<reference evidence="2 3" key="1">
    <citation type="submission" date="2017-10" db="EMBL/GenBank/DDBJ databases">
        <title>Massilia psychrophilum sp. nov., a novel purple-pigmented bacterium isolated from Tianshan glacier, Xinjiang Municipality, China.</title>
        <authorList>
            <person name="Wang H."/>
        </authorList>
    </citation>
    <scope>NUCLEOTIDE SEQUENCE [LARGE SCALE GENOMIC DNA]</scope>
    <source>
        <strain evidence="2 3">JCM 30074</strain>
    </source>
</reference>
<evidence type="ECO:0000259" key="1">
    <source>
        <dbReference type="Pfam" id="PF13115"/>
    </source>
</evidence>
<dbReference type="Proteomes" id="UP000230390">
    <property type="component" value="Unassembled WGS sequence"/>
</dbReference>
<feature type="domain" description="YtkA-like" evidence="1">
    <location>
        <begin position="12"/>
        <end position="64"/>
    </location>
</feature>
<dbReference type="AlphaFoldDB" id="A0A2G8TJ86"/>
<sequence>MHGKSSSPAAPAPVVDAKIAFSGGMPQHGHGYPTRPAVTANLGEGRYRLSGMKFSMSGWWEMKLNIGSTLGADQVVFNTVVVADAPPQLAAAR</sequence>
<protein>
    <recommendedName>
        <fullName evidence="1">YtkA-like domain-containing protein</fullName>
    </recommendedName>
</protein>
<evidence type="ECO:0000313" key="3">
    <source>
        <dbReference type="Proteomes" id="UP000230390"/>
    </source>
</evidence>
<keyword evidence="3" id="KW-1185">Reference proteome</keyword>
<dbReference type="InterPro" id="IPR032693">
    <property type="entry name" value="YtkA-like_dom"/>
</dbReference>
<comment type="caution">
    <text evidence="2">The sequence shown here is derived from an EMBL/GenBank/DDBJ whole genome shotgun (WGS) entry which is preliminary data.</text>
</comment>
<dbReference type="OrthoDB" id="330101at2"/>
<name>A0A2G8TJ86_9BURK</name>
<accession>A0A2G8TJ86</accession>
<proteinExistence type="predicted"/>